<dbReference type="SUPFAM" id="SSF50978">
    <property type="entry name" value="WD40 repeat-like"/>
    <property type="match status" value="1"/>
</dbReference>
<accession>A0A0A1UEW0</accession>
<protein>
    <submittedName>
        <fullName evidence="1">Uncharacterized protein</fullName>
    </submittedName>
</protein>
<reference evidence="1 2" key="1">
    <citation type="submission" date="2012-10" db="EMBL/GenBank/DDBJ databases">
        <authorList>
            <person name="Zafar N."/>
            <person name="Inman J."/>
            <person name="Hall N."/>
            <person name="Lorenzi H."/>
            <person name="Caler E."/>
        </authorList>
    </citation>
    <scope>NUCLEOTIDE SEQUENCE [LARGE SCALE GENOMIC DNA]</scope>
    <source>
        <strain evidence="1 2">IP1</strain>
    </source>
</reference>
<proteinExistence type="predicted"/>
<dbReference type="VEuPathDB" id="AmoebaDB:EIN_254740"/>
<sequence>MQYFSLQLIHSAPVRGEIVDWCFQPHSRSVLELTKSGTEKIYELVHEEDQQRVVDLRKKFGLFNSIIYIQRDEGQMLFLLDSERVYTDEGVKIIKPATQRITAAVFWKSMRGEYLIVGLATGMITFIELSSCACVKSIRIVSTPITDLKIVKTAIGFQLIVVAQHNEEKEVMHLVLQKQNKSIFDVNNTFVPTLIELSNQVQINGNEIVCYNEREKEVNTYTVDTDRYVHSYTFDLGKIDVNPISFFHTNEMLFIVNKEVRDHIERLFIKAFITSSFLKRDPVMFQELEIPNEKILTLAPNPSFSSYIKTTESLKYLDGMFVCSTDHVFRVDATMSVEEMLQIKFLSSEKSKWILLKPFIQCFGIPPSFFLRVSKKMNITTALELLPFYPKLYESIFMRIIREDADENCWNKLIDFVTKQPANNAEMANNIFKIFAAKSYRFFEDVDNNFVKFIQTNDYYDDYFGVLKLLRDRRYISEILKVGKRRSVDLYCGFVRSFAIIPEIDWIDSATKANPKCAVSICSTPPIFTLLSEHKQFELLVTAIEKEPNFLFVTMLRNLVEKLDETDLNKCLKIVEPGTLYNCICLGNDGIEFELRMINAIILFKQNDETLHRNYKVCSEFLDNMFLHVKADFGEVFEFFMNKENYFAASACLLMYEQYEAAIEILVQNIERFENKDEIILLIMSFSHFLALDDQTVLFDTFLNLSEKYNINDTIFNDVMTSQFKNNTIFVSTYFLNLTFQNPPLYSSLLLKTSPELLTKMNVEFFKKKNVLIHIEAELEADLVVNLSPSMKIPVSATKKFVDNVQTVVVWCPCLHSFTVDALKRGITDLKAKHPDDKTVNLAAEYIDKFIGQNGKKVGMKVICPECLQTIF</sequence>
<dbReference type="InterPro" id="IPR036322">
    <property type="entry name" value="WD40_repeat_dom_sf"/>
</dbReference>
<gene>
    <name evidence="1" type="ORF">EIN_254740</name>
</gene>
<keyword evidence="2" id="KW-1185">Reference proteome</keyword>
<evidence type="ECO:0000313" key="1">
    <source>
        <dbReference type="EMBL" id="ELP95110.1"/>
    </source>
</evidence>
<dbReference type="Proteomes" id="UP000014680">
    <property type="component" value="Unassembled WGS sequence"/>
</dbReference>
<organism evidence="1 2">
    <name type="scientific">Entamoeba invadens IP1</name>
    <dbReference type="NCBI Taxonomy" id="370355"/>
    <lineage>
        <taxon>Eukaryota</taxon>
        <taxon>Amoebozoa</taxon>
        <taxon>Evosea</taxon>
        <taxon>Archamoebae</taxon>
        <taxon>Mastigamoebida</taxon>
        <taxon>Entamoebidae</taxon>
        <taxon>Entamoeba</taxon>
    </lineage>
</organism>
<name>A0A0A1UEW0_ENTIV</name>
<dbReference type="OMA" id="DADENCW"/>
<dbReference type="OrthoDB" id="28132at2759"/>
<dbReference type="KEGG" id="eiv:EIN_254740"/>
<evidence type="ECO:0000313" key="2">
    <source>
        <dbReference type="Proteomes" id="UP000014680"/>
    </source>
</evidence>
<dbReference type="RefSeq" id="XP_004261881.1">
    <property type="nucleotide sequence ID" value="XM_004261833.1"/>
</dbReference>
<dbReference type="GeneID" id="14893873"/>
<dbReference type="AlphaFoldDB" id="A0A0A1UEW0"/>
<dbReference type="EMBL" id="KB206169">
    <property type="protein sequence ID" value="ELP95110.1"/>
    <property type="molecule type" value="Genomic_DNA"/>
</dbReference>